<feature type="domain" description="CusB-like beta-barrel" evidence="2">
    <location>
        <begin position="139"/>
        <end position="209"/>
    </location>
</feature>
<dbReference type="AlphaFoldDB" id="A0A381WBA5"/>
<accession>A0A381WBA5</accession>
<dbReference type="Gene3D" id="2.40.420.20">
    <property type="match status" value="1"/>
</dbReference>
<sequence length="288" mass="31928">MKRSKKVTIGIIIFFIIIASVIGGRTAMGIYFSKKFGKRPPPGVIVEIVSRKSFNQTIESYCTALSSKTTSFKIKKSELVEPIDFEAKVKKGDIIARLSSKTIMAPFEGRIGTRGISSSILGTDSIILTLDDSEKIFCDLQIPEVFAAVLKKDLKVNAKFLAYKDKLYRGIIISKASRVDAQTRSILARAQINNKDLEILPGSLLDIELFYNEKSALSIADTSVIFEDDKKFVYKILDGNKIKKIEVVTGIRKDGNLEVLKGLQESDRIVKEGLARLSTGMTVKPIIK</sequence>
<dbReference type="GO" id="GO:1990281">
    <property type="term" value="C:efflux pump complex"/>
    <property type="evidence" value="ECO:0007669"/>
    <property type="project" value="TreeGrafter"/>
</dbReference>
<reference evidence="4" key="1">
    <citation type="submission" date="2018-05" db="EMBL/GenBank/DDBJ databases">
        <authorList>
            <person name="Lanie J.A."/>
            <person name="Ng W.-L."/>
            <person name="Kazmierczak K.M."/>
            <person name="Andrzejewski T.M."/>
            <person name="Davidsen T.M."/>
            <person name="Wayne K.J."/>
            <person name="Tettelin H."/>
            <person name="Glass J.I."/>
            <person name="Rusch D."/>
            <person name="Podicherti R."/>
            <person name="Tsui H.-C.T."/>
            <person name="Winkler M.E."/>
        </authorList>
    </citation>
    <scope>NUCLEOTIDE SEQUENCE</scope>
</reference>
<evidence type="ECO:0000256" key="1">
    <source>
        <dbReference type="SAM" id="Phobius"/>
    </source>
</evidence>
<keyword evidence="1" id="KW-0472">Membrane</keyword>
<dbReference type="EMBL" id="UINC01011272">
    <property type="protein sequence ID" value="SVA49819.1"/>
    <property type="molecule type" value="Genomic_DNA"/>
</dbReference>
<evidence type="ECO:0000313" key="4">
    <source>
        <dbReference type="EMBL" id="SVA49819.1"/>
    </source>
</evidence>
<protein>
    <submittedName>
        <fullName evidence="4">Uncharacterized protein</fullName>
    </submittedName>
</protein>
<feature type="domain" description="YknX-like C-terminal permuted SH3-like" evidence="3">
    <location>
        <begin position="218"/>
        <end position="284"/>
    </location>
</feature>
<dbReference type="Pfam" id="PF25954">
    <property type="entry name" value="Beta-barrel_RND_2"/>
    <property type="match status" value="1"/>
</dbReference>
<dbReference type="InterPro" id="IPR058792">
    <property type="entry name" value="Beta-barrel_RND_2"/>
</dbReference>
<feature type="transmembrane region" description="Helical" evidence="1">
    <location>
        <begin position="7"/>
        <end position="32"/>
    </location>
</feature>
<gene>
    <name evidence="4" type="ORF">METZ01_LOCUS102673</name>
</gene>
<dbReference type="PANTHER" id="PTHR30469">
    <property type="entry name" value="MULTIDRUG RESISTANCE PROTEIN MDTA"/>
    <property type="match status" value="1"/>
</dbReference>
<dbReference type="InterPro" id="IPR058637">
    <property type="entry name" value="YknX-like_C"/>
</dbReference>
<evidence type="ECO:0000259" key="2">
    <source>
        <dbReference type="Pfam" id="PF25954"/>
    </source>
</evidence>
<keyword evidence="1" id="KW-1133">Transmembrane helix</keyword>
<evidence type="ECO:0000259" key="3">
    <source>
        <dbReference type="Pfam" id="PF25989"/>
    </source>
</evidence>
<dbReference type="SUPFAM" id="SSF111369">
    <property type="entry name" value="HlyD-like secretion proteins"/>
    <property type="match status" value="1"/>
</dbReference>
<dbReference type="Gene3D" id="2.40.30.170">
    <property type="match status" value="1"/>
</dbReference>
<dbReference type="PANTHER" id="PTHR30469:SF16">
    <property type="entry name" value="HAE1 FAMILY EFFLUX PUMP MFP COMPONENT"/>
    <property type="match status" value="1"/>
</dbReference>
<dbReference type="InterPro" id="IPR006143">
    <property type="entry name" value="RND_pump_MFP"/>
</dbReference>
<keyword evidence="1" id="KW-0812">Transmembrane</keyword>
<organism evidence="4">
    <name type="scientific">marine metagenome</name>
    <dbReference type="NCBI Taxonomy" id="408172"/>
    <lineage>
        <taxon>unclassified sequences</taxon>
        <taxon>metagenomes</taxon>
        <taxon>ecological metagenomes</taxon>
    </lineage>
</organism>
<name>A0A381WBA5_9ZZZZ</name>
<dbReference type="NCBIfam" id="TIGR01730">
    <property type="entry name" value="RND_mfp"/>
    <property type="match status" value="1"/>
</dbReference>
<dbReference type="Gene3D" id="2.40.50.100">
    <property type="match status" value="1"/>
</dbReference>
<dbReference type="GO" id="GO:0015562">
    <property type="term" value="F:efflux transmembrane transporter activity"/>
    <property type="evidence" value="ECO:0007669"/>
    <property type="project" value="TreeGrafter"/>
</dbReference>
<proteinExistence type="predicted"/>
<dbReference type="Pfam" id="PF25989">
    <property type="entry name" value="YknX_C"/>
    <property type="match status" value="1"/>
</dbReference>